<accession>A0A7M5WTQ7</accession>
<name>A0A7M5WTQ7_9CNID</name>
<dbReference type="OrthoDB" id="5961848at2759"/>
<dbReference type="AlphaFoldDB" id="A0A7M5WTQ7"/>
<keyword evidence="2" id="KW-1185">Reference proteome</keyword>
<reference evidence="1" key="1">
    <citation type="submission" date="2021-01" db="UniProtKB">
        <authorList>
            <consortium name="EnsemblMetazoa"/>
        </authorList>
    </citation>
    <scope>IDENTIFICATION</scope>
</reference>
<dbReference type="Proteomes" id="UP000594262">
    <property type="component" value="Unplaced"/>
</dbReference>
<evidence type="ECO:0000313" key="2">
    <source>
        <dbReference type="Proteomes" id="UP000594262"/>
    </source>
</evidence>
<sequence length="171" mass="20057">AGEQIAANYENWLRLMTLIHYVGFEICKNILHNIEKLPVNGAQLYLALFRRQREFNKLLRKQVLHQDQFDLIFPANGSTDITQFDITLFSLVITVMFGKKKYKVIVNELKKWRNEEFHQGEILMNQVDFNAKWNAFLLLATPYGVNVGKFVDLKTCAMDKISQHNNRFIYA</sequence>
<dbReference type="EnsemblMetazoa" id="CLYHEMT012967.1">
    <property type="protein sequence ID" value="CLYHEMP012967.1"/>
    <property type="gene ID" value="CLYHEMG012967"/>
</dbReference>
<evidence type="ECO:0000313" key="1">
    <source>
        <dbReference type="EnsemblMetazoa" id="CLYHEMP012967.1"/>
    </source>
</evidence>
<organism evidence="1 2">
    <name type="scientific">Clytia hemisphaerica</name>
    <dbReference type="NCBI Taxonomy" id="252671"/>
    <lineage>
        <taxon>Eukaryota</taxon>
        <taxon>Metazoa</taxon>
        <taxon>Cnidaria</taxon>
        <taxon>Hydrozoa</taxon>
        <taxon>Hydroidolina</taxon>
        <taxon>Leptothecata</taxon>
        <taxon>Obeliida</taxon>
        <taxon>Clytiidae</taxon>
        <taxon>Clytia</taxon>
    </lineage>
</organism>
<protein>
    <submittedName>
        <fullName evidence="1">Uncharacterized protein</fullName>
    </submittedName>
</protein>
<proteinExistence type="predicted"/>